<evidence type="ECO:0000256" key="3">
    <source>
        <dbReference type="PIRNR" id="PIRNR028729"/>
    </source>
</evidence>
<dbReference type="InterPro" id="IPR016073">
    <property type="entry name" value="Skp1_comp_POZ"/>
</dbReference>
<evidence type="ECO:0000313" key="7">
    <source>
        <dbReference type="EMBL" id="CAE0459707.1"/>
    </source>
</evidence>
<dbReference type="GO" id="GO:0006511">
    <property type="term" value="P:ubiquitin-dependent protein catabolic process"/>
    <property type="evidence" value="ECO:0007669"/>
    <property type="project" value="InterPro"/>
</dbReference>
<feature type="domain" description="SKP1 component dimerisation" evidence="5">
    <location>
        <begin position="118"/>
        <end position="148"/>
    </location>
</feature>
<feature type="region of interest" description="Disordered" evidence="4">
    <location>
        <begin position="147"/>
        <end position="175"/>
    </location>
</feature>
<protein>
    <submittedName>
        <fullName evidence="7">Uncharacterized protein</fullName>
    </submittedName>
</protein>
<dbReference type="GO" id="GO:0016567">
    <property type="term" value="P:protein ubiquitination"/>
    <property type="evidence" value="ECO:0007669"/>
    <property type="project" value="UniProtKB-UniPathway"/>
</dbReference>
<dbReference type="UniPathway" id="UPA00143"/>
<proteinExistence type="inferred from homology"/>
<keyword evidence="2 3" id="KW-0833">Ubl conjugation pathway</keyword>
<dbReference type="InterPro" id="IPR016897">
    <property type="entry name" value="SKP1"/>
</dbReference>
<evidence type="ECO:0000256" key="1">
    <source>
        <dbReference type="ARBA" id="ARBA00009993"/>
    </source>
</evidence>
<comment type="similarity">
    <text evidence="1 3">Belongs to the SKP1 family.</text>
</comment>
<organism evidence="7">
    <name type="scientific">Chaetoceros debilis</name>
    <dbReference type="NCBI Taxonomy" id="122233"/>
    <lineage>
        <taxon>Eukaryota</taxon>
        <taxon>Sar</taxon>
        <taxon>Stramenopiles</taxon>
        <taxon>Ochrophyta</taxon>
        <taxon>Bacillariophyta</taxon>
        <taxon>Coscinodiscophyceae</taxon>
        <taxon>Chaetocerotophycidae</taxon>
        <taxon>Chaetocerotales</taxon>
        <taxon>Chaetocerotaceae</taxon>
        <taxon>Chaetoceros</taxon>
    </lineage>
</organism>
<feature type="compositionally biased region" description="Acidic residues" evidence="4">
    <location>
        <begin position="158"/>
        <end position="175"/>
    </location>
</feature>
<dbReference type="Pfam" id="PF03931">
    <property type="entry name" value="Skp1_POZ"/>
    <property type="match status" value="1"/>
</dbReference>
<comment type="pathway">
    <text evidence="3">Protein modification; protein ubiquitination.</text>
</comment>
<feature type="domain" description="SKP1 component POZ" evidence="6">
    <location>
        <begin position="7"/>
        <end position="69"/>
    </location>
</feature>
<dbReference type="InterPro" id="IPR036296">
    <property type="entry name" value="SKP1-like_dim_sf"/>
</dbReference>
<accession>A0A7S3V6F4</accession>
<dbReference type="AlphaFoldDB" id="A0A7S3V6F4"/>
<dbReference type="SMART" id="SM00512">
    <property type="entry name" value="Skp1"/>
    <property type="match status" value="1"/>
</dbReference>
<dbReference type="PIRSF" id="PIRSF028729">
    <property type="entry name" value="E3_ubiquit_lig_SCF_Skp"/>
    <property type="match status" value="1"/>
</dbReference>
<dbReference type="Gene3D" id="3.30.710.10">
    <property type="entry name" value="Potassium Channel Kv1.1, Chain A"/>
    <property type="match status" value="1"/>
</dbReference>
<dbReference type="Pfam" id="PF01466">
    <property type="entry name" value="Skp1"/>
    <property type="match status" value="1"/>
</dbReference>
<evidence type="ECO:0000259" key="5">
    <source>
        <dbReference type="Pfam" id="PF01466"/>
    </source>
</evidence>
<dbReference type="InterPro" id="IPR016072">
    <property type="entry name" value="Skp1_comp_dimer"/>
</dbReference>
<dbReference type="InterPro" id="IPR011333">
    <property type="entry name" value="SKP1/BTB/POZ_sf"/>
</dbReference>
<dbReference type="InterPro" id="IPR001232">
    <property type="entry name" value="SKP1-like"/>
</dbReference>
<sequence>MSGEDQLVNLISNEGDKYEVPLKVARMSNLIQNLSEDVGEDELEDKDFQCPKVSSVILQKVVDYCTHYQEEEMQKIETPLQGETIEEIVKPTWYADFCKVDREVLFQLVAAANFMDIKPLLDLTCLAVSVSIKGKSVEELRKIFNLPEPEPLANNDGGDSDVEGDDQDGEDEAME</sequence>
<reference evidence="7" key="1">
    <citation type="submission" date="2021-01" db="EMBL/GenBank/DDBJ databases">
        <authorList>
            <person name="Corre E."/>
            <person name="Pelletier E."/>
            <person name="Niang G."/>
            <person name="Scheremetjew M."/>
            <person name="Finn R."/>
            <person name="Kale V."/>
            <person name="Holt S."/>
            <person name="Cochrane G."/>
            <person name="Meng A."/>
            <person name="Brown T."/>
            <person name="Cohen L."/>
        </authorList>
    </citation>
    <scope>NUCLEOTIDE SEQUENCE</scope>
    <source>
        <strain evidence="7">MM31A-1</strain>
    </source>
</reference>
<gene>
    <name evidence="7" type="ORF">CDEB00056_LOCUS4548</name>
</gene>
<dbReference type="SUPFAM" id="SSF81382">
    <property type="entry name" value="Skp1 dimerisation domain-like"/>
    <property type="match status" value="1"/>
</dbReference>
<evidence type="ECO:0000256" key="4">
    <source>
        <dbReference type="SAM" id="MobiDB-lite"/>
    </source>
</evidence>
<dbReference type="SUPFAM" id="SSF54695">
    <property type="entry name" value="POZ domain"/>
    <property type="match status" value="1"/>
</dbReference>
<dbReference type="EMBL" id="HBIO01006245">
    <property type="protein sequence ID" value="CAE0459707.1"/>
    <property type="molecule type" value="Transcribed_RNA"/>
</dbReference>
<evidence type="ECO:0000256" key="2">
    <source>
        <dbReference type="ARBA" id="ARBA00022786"/>
    </source>
</evidence>
<name>A0A7S3V6F4_9STRA</name>
<dbReference type="CDD" id="cd18322">
    <property type="entry name" value="BTB_POZ_SKP1"/>
    <property type="match status" value="1"/>
</dbReference>
<evidence type="ECO:0000259" key="6">
    <source>
        <dbReference type="Pfam" id="PF03931"/>
    </source>
</evidence>
<dbReference type="PANTHER" id="PTHR11165">
    <property type="entry name" value="SKP1"/>
    <property type="match status" value="1"/>
</dbReference>